<keyword evidence="2" id="KW-1185">Reference proteome</keyword>
<feature type="non-terminal residue" evidence="1">
    <location>
        <position position="53"/>
    </location>
</feature>
<proteinExistence type="predicted"/>
<organism evidence="1 2">
    <name type="scientific">Taxus chinensis</name>
    <name type="common">Chinese yew</name>
    <name type="synonym">Taxus wallichiana var. chinensis</name>
    <dbReference type="NCBI Taxonomy" id="29808"/>
    <lineage>
        <taxon>Eukaryota</taxon>
        <taxon>Viridiplantae</taxon>
        <taxon>Streptophyta</taxon>
        <taxon>Embryophyta</taxon>
        <taxon>Tracheophyta</taxon>
        <taxon>Spermatophyta</taxon>
        <taxon>Pinopsida</taxon>
        <taxon>Pinidae</taxon>
        <taxon>Conifers II</taxon>
        <taxon>Cupressales</taxon>
        <taxon>Taxaceae</taxon>
        <taxon>Taxus</taxon>
    </lineage>
</organism>
<evidence type="ECO:0000313" key="1">
    <source>
        <dbReference type="EMBL" id="KAH9305520.1"/>
    </source>
</evidence>
<accession>A0AA38FK36</accession>
<protein>
    <submittedName>
        <fullName evidence="1">Uncharacterized protein</fullName>
    </submittedName>
</protein>
<gene>
    <name evidence="1" type="ORF">KI387_009924</name>
</gene>
<dbReference type="EMBL" id="JAHRHJ020000008">
    <property type="protein sequence ID" value="KAH9305520.1"/>
    <property type="molecule type" value="Genomic_DNA"/>
</dbReference>
<dbReference type="AlphaFoldDB" id="A0AA38FK36"/>
<dbReference type="Proteomes" id="UP000824469">
    <property type="component" value="Unassembled WGS sequence"/>
</dbReference>
<evidence type="ECO:0000313" key="2">
    <source>
        <dbReference type="Proteomes" id="UP000824469"/>
    </source>
</evidence>
<comment type="caution">
    <text evidence="1">The sequence shown here is derived from an EMBL/GenBank/DDBJ whole genome shotgun (WGS) entry which is preliminary data.</text>
</comment>
<sequence>MRGVRGSGVPAEIGTVGPFGLGTFGTKVPEYAVQPIRVKLKQLAFFGLGQAAL</sequence>
<reference evidence="1 2" key="1">
    <citation type="journal article" date="2021" name="Nat. Plants">
        <title>The Taxus genome provides insights into paclitaxel biosynthesis.</title>
        <authorList>
            <person name="Xiong X."/>
            <person name="Gou J."/>
            <person name="Liao Q."/>
            <person name="Li Y."/>
            <person name="Zhou Q."/>
            <person name="Bi G."/>
            <person name="Li C."/>
            <person name="Du R."/>
            <person name="Wang X."/>
            <person name="Sun T."/>
            <person name="Guo L."/>
            <person name="Liang H."/>
            <person name="Lu P."/>
            <person name="Wu Y."/>
            <person name="Zhang Z."/>
            <person name="Ro D.K."/>
            <person name="Shang Y."/>
            <person name="Huang S."/>
            <person name="Yan J."/>
        </authorList>
    </citation>
    <scope>NUCLEOTIDE SEQUENCE [LARGE SCALE GENOMIC DNA]</scope>
    <source>
        <strain evidence="1">Ta-2019</strain>
    </source>
</reference>
<name>A0AA38FK36_TAXCH</name>